<evidence type="ECO:0000313" key="2">
    <source>
        <dbReference type="Proteomes" id="UP000007844"/>
    </source>
</evidence>
<dbReference type="EMBL" id="CP003221">
    <property type="protein sequence ID" value="EGJ49469.1"/>
    <property type="molecule type" value="Genomic_DNA"/>
</dbReference>
<keyword evidence="2" id="KW-1185">Reference proteome</keyword>
<organism evidence="1 2">
    <name type="scientific">Desulfocurvibacter africanus subsp. africanus str. Walvis Bay</name>
    <dbReference type="NCBI Taxonomy" id="690850"/>
    <lineage>
        <taxon>Bacteria</taxon>
        <taxon>Pseudomonadati</taxon>
        <taxon>Thermodesulfobacteriota</taxon>
        <taxon>Desulfovibrionia</taxon>
        <taxon>Desulfovibrionales</taxon>
        <taxon>Desulfovibrionaceae</taxon>
        <taxon>Desulfocurvibacter</taxon>
    </lineage>
</organism>
<evidence type="ECO:0000313" key="1">
    <source>
        <dbReference type="EMBL" id="EGJ49469.1"/>
    </source>
</evidence>
<dbReference type="STRING" id="690850.Desaf_1126"/>
<reference evidence="1 2" key="1">
    <citation type="journal article" date="2011" name="J. Bacteriol.">
        <title>Genome sequence of the mercury-methylating and pleomorphic Desulfovibrio africanus Strain Walvis Bay.</title>
        <authorList>
            <person name="Brown S.D."/>
            <person name="Wall J.D."/>
            <person name="Kucken A.M."/>
            <person name="Gilmour C.C."/>
            <person name="Podar M."/>
            <person name="Brandt C.C."/>
            <person name="Teshima H."/>
            <person name="Detter J.C."/>
            <person name="Han C.S."/>
            <person name="Land M.L."/>
            <person name="Lucas S."/>
            <person name="Han J."/>
            <person name="Pennacchio L."/>
            <person name="Nolan M."/>
            <person name="Pitluck S."/>
            <person name="Woyke T."/>
            <person name="Goodwin L."/>
            <person name="Palumbo A.V."/>
            <person name="Elias D.A."/>
        </authorList>
    </citation>
    <scope>NUCLEOTIDE SEQUENCE [LARGE SCALE GENOMIC DNA]</scope>
    <source>
        <strain evidence="1 2">Walvis Bay</strain>
    </source>
</reference>
<dbReference type="Proteomes" id="UP000007844">
    <property type="component" value="Chromosome"/>
</dbReference>
<proteinExistence type="predicted"/>
<accession>F3YXM5</accession>
<name>F3YXM5_DESAF</name>
<dbReference type="AlphaFoldDB" id="F3YXM5"/>
<gene>
    <name evidence="1" type="ORF">Desaf_1126</name>
</gene>
<dbReference type="RefSeq" id="WP_014259277.1">
    <property type="nucleotide sequence ID" value="NC_016629.1"/>
</dbReference>
<dbReference type="HOGENOM" id="CLU_2681647_0_0_7"/>
<dbReference type="KEGG" id="daf:Desaf_1126"/>
<protein>
    <submittedName>
        <fullName evidence="1">Uncharacterized protein</fullName>
    </submittedName>
</protein>
<sequence>MALGSRLRRIAVQKRALTAEAQVLRSMADLELLGWRSRLGVLGSVARAAAPILAVWRLLRRKDGPPVSPPTAYP</sequence>